<evidence type="ECO:0000313" key="3">
    <source>
        <dbReference type="Proteomes" id="UP000023152"/>
    </source>
</evidence>
<dbReference type="InterPro" id="IPR015915">
    <property type="entry name" value="Kelch-typ_b-propeller"/>
</dbReference>
<keyword evidence="3" id="KW-1185">Reference proteome</keyword>
<dbReference type="InterPro" id="IPR006652">
    <property type="entry name" value="Kelch_1"/>
</dbReference>
<evidence type="ECO:0000313" key="2">
    <source>
        <dbReference type="EMBL" id="ETO12155.1"/>
    </source>
</evidence>
<feature type="transmembrane region" description="Helical" evidence="1">
    <location>
        <begin position="62"/>
        <end position="80"/>
    </location>
</feature>
<dbReference type="SUPFAM" id="SSF117281">
    <property type="entry name" value="Kelch motif"/>
    <property type="match status" value="1"/>
</dbReference>
<evidence type="ECO:0000256" key="1">
    <source>
        <dbReference type="SAM" id="Phobius"/>
    </source>
</evidence>
<evidence type="ECO:0008006" key="4">
    <source>
        <dbReference type="Google" id="ProtNLM"/>
    </source>
</evidence>
<keyword evidence="1" id="KW-0812">Transmembrane</keyword>
<sequence length="167" mass="19574">MFCHCFVSKSENGQGQEMIKTNKQNYQILSFKHDTGFLIEYDEDNNTFQLHQLHVCDEIAKFFMYAYVCINDVILFFGGWSHTIISKSVYKYSIRENKWTIFQNALPSPLSNCVAVLSEEDNHIHIIGGRDSKKTMVSTHMKTNVHIWDHLLLVMINLFILMKNKYI</sequence>
<accession>X6MGH8</accession>
<dbReference type="Proteomes" id="UP000023152">
    <property type="component" value="Unassembled WGS sequence"/>
</dbReference>
<dbReference type="Gene3D" id="2.120.10.80">
    <property type="entry name" value="Kelch-type beta propeller"/>
    <property type="match status" value="1"/>
</dbReference>
<dbReference type="Pfam" id="PF01344">
    <property type="entry name" value="Kelch_1"/>
    <property type="match status" value="1"/>
</dbReference>
<proteinExistence type="predicted"/>
<organism evidence="2 3">
    <name type="scientific">Reticulomyxa filosa</name>
    <dbReference type="NCBI Taxonomy" id="46433"/>
    <lineage>
        <taxon>Eukaryota</taxon>
        <taxon>Sar</taxon>
        <taxon>Rhizaria</taxon>
        <taxon>Retaria</taxon>
        <taxon>Foraminifera</taxon>
        <taxon>Monothalamids</taxon>
        <taxon>Reticulomyxidae</taxon>
        <taxon>Reticulomyxa</taxon>
    </lineage>
</organism>
<feature type="transmembrane region" description="Helical" evidence="1">
    <location>
        <begin position="145"/>
        <end position="162"/>
    </location>
</feature>
<dbReference type="AlphaFoldDB" id="X6MGH8"/>
<comment type="caution">
    <text evidence="2">The sequence shown here is derived from an EMBL/GenBank/DDBJ whole genome shotgun (WGS) entry which is preliminary data.</text>
</comment>
<keyword evidence="1" id="KW-0472">Membrane</keyword>
<reference evidence="2 3" key="1">
    <citation type="journal article" date="2013" name="Curr. Biol.">
        <title>The Genome of the Foraminiferan Reticulomyxa filosa.</title>
        <authorList>
            <person name="Glockner G."/>
            <person name="Hulsmann N."/>
            <person name="Schleicher M."/>
            <person name="Noegel A.A."/>
            <person name="Eichinger L."/>
            <person name="Gallinger C."/>
            <person name="Pawlowski J."/>
            <person name="Sierra R."/>
            <person name="Euteneuer U."/>
            <person name="Pillet L."/>
            <person name="Moustafa A."/>
            <person name="Platzer M."/>
            <person name="Groth M."/>
            <person name="Szafranski K."/>
            <person name="Schliwa M."/>
        </authorList>
    </citation>
    <scope>NUCLEOTIDE SEQUENCE [LARGE SCALE GENOMIC DNA]</scope>
</reference>
<dbReference type="EMBL" id="ASPP01021673">
    <property type="protein sequence ID" value="ETO12155.1"/>
    <property type="molecule type" value="Genomic_DNA"/>
</dbReference>
<gene>
    <name evidence="2" type="ORF">RFI_25220</name>
</gene>
<protein>
    <recommendedName>
        <fullName evidence="4">Kelch motif family protein</fullName>
    </recommendedName>
</protein>
<keyword evidence="1" id="KW-1133">Transmembrane helix</keyword>
<dbReference type="OrthoDB" id="20684at2759"/>
<name>X6MGH8_RETFI</name>